<feature type="transmembrane region" description="Helical" evidence="1">
    <location>
        <begin position="75"/>
        <end position="96"/>
    </location>
</feature>
<reference evidence="2 3" key="1">
    <citation type="journal article" date="2009" name="Proc. Natl. Acad. Sci. U.S.A.">
        <title>Eukaryote-to-eukaryote gene transfer events revealed by the genome sequence of the wine yeast Saccharomyces cerevisiae EC1118.</title>
        <authorList>
            <person name="Novo M."/>
            <person name="Bigey F."/>
            <person name="Beyne E."/>
            <person name="Galeote V."/>
            <person name="Gavory F."/>
            <person name="Mallet S."/>
            <person name="Cambot B."/>
            <person name="Legras J.L."/>
            <person name="Wincker P."/>
            <person name="Casaregola S."/>
            <person name="Dequin S."/>
        </authorList>
    </citation>
    <scope>NUCLEOTIDE SEQUENCE [LARGE SCALE GENOMIC DNA]</scope>
    <source>
        <strain evidence="3">Lalvin EC1118 / Prise de mousse</strain>
    </source>
</reference>
<keyword evidence="1" id="KW-0472">Membrane</keyword>
<gene>
    <name evidence="2" type="ORF">EC1118_1D0_1915g</name>
</gene>
<protein>
    <submittedName>
        <fullName evidence="2">EC1118_1D0_1915p</fullName>
    </submittedName>
</protein>
<dbReference type="Proteomes" id="UP000000286">
    <property type="component" value="Chromosome IV"/>
</dbReference>
<evidence type="ECO:0000313" key="2">
    <source>
        <dbReference type="EMBL" id="CAY78468.1"/>
    </source>
</evidence>
<accession>C8Z4M9</accession>
<evidence type="ECO:0000256" key="1">
    <source>
        <dbReference type="SAM" id="Phobius"/>
    </source>
</evidence>
<evidence type="ECO:0000313" key="3">
    <source>
        <dbReference type="Proteomes" id="UP000000286"/>
    </source>
</evidence>
<proteinExistence type="predicted"/>
<keyword evidence="1" id="KW-0812">Transmembrane</keyword>
<dbReference type="EMBL" id="FN393063">
    <property type="protein sequence ID" value="CAY78468.1"/>
    <property type="molecule type" value="Genomic_DNA"/>
</dbReference>
<name>C8Z4M9_YEAS8</name>
<dbReference type="HOGENOM" id="CLU_2086668_0_0_1"/>
<organism evidence="2 3">
    <name type="scientific">Saccharomyces cerevisiae (strain Lalvin EC1118 / Prise de mousse)</name>
    <name type="common">Baker's yeast</name>
    <dbReference type="NCBI Taxonomy" id="643680"/>
    <lineage>
        <taxon>Eukaryota</taxon>
        <taxon>Fungi</taxon>
        <taxon>Dikarya</taxon>
        <taxon>Ascomycota</taxon>
        <taxon>Saccharomycotina</taxon>
        <taxon>Saccharomycetes</taxon>
        <taxon>Saccharomycetales</taxon>
        <taxon>Saccharomycetaceae</taxon>
        <taxon>Saccharomyces</taxon>
    </lineage>
</organism>
<dbReference type="AlphaFoldDB" id="C8Z4M9"/>
<keyword evidence="1" id="KW-1133">Transmembrane helix</keyword>
<sequence length="117" mass="11971">MIGPLGVSGFKTSLDIDTTEAADTAKGSMSLVGLSSIDATSPSAALVCPSGSVVLVSLKESGCATFIFLCEGSSLFIMSSGCFLIASLSCVGLTVFETLFSLVFDTAYFICGMVIQL</sequence>